<dbReference type="GO" id="GO:0004497">
    <property type="term" value="F:monooxygenase activity"/>
    <property type="evidence" value="ECO:0007669"/>
    <property type="project" value="UniProtKB-KW"/>
</dbReference>
<dbReference type="Pfam" id="PF01613">
    <property type="entry name" value="Flavin_Reduct"/>
    <property type="match status" value="1"/>
</dbReference>
<keyword evidence="6" id="KW-0503">Monooxygenase</keyword>
<comment type="cofactor">
    <cofactor evidence="1">
        <name>FMN</name>
        <dbReference type="ChEBI" id="CHEBI:58210"/>
    </cofactor>
</comment>
<evidence type="ECO:0000256" key="3">
    <source>
        <dbReference type="ARBA" id="ARBA00022643"/>
    </source>
</evidence>
<keyword evidence="2" id="KW-0285">Flavoprotein</keyword>
<keyword evidence="3" id="KW-0288">FMN</keyword>
<accession>A0A1W1BYQ7</accession>
<dbReference type="PANTHER" id="PTHR33798">
    <property type="entry name" value="FLAVOPROTEIN OXYGENASE"/>
    <property type="match status" value="1"/>
</dbReference>
<evidence type="ECO:0000256" key="4">
    <source>
        <dbReference type="ARBA" id="ARBA00038054"/>
    </source>
</evidence>
<dbReference type="PANTHER" id="PTHR33798:SF5">
    <property type="entry name" value="FLAVIN REDUCTASE LIKE DOMAIN-CONTAINING PROTEIN"/>
    <property type="match status" value="1"/>
</dbReference>
<evidence type="ECO:0000256" key="1">
    <source>
        <dbReference type="ARBA" id="ARBA00001917"/>
    </source>
</evidence>
<dbReference type="InterPro" id="IPR002563">
    <property type="entry name" value="Flavin_Rdtase-like_dom"/>
</dbReference>
<evidence type="ECO:0000256" key="2">
    <source>
        <dbReference type="ARBA" id="ARBA00022630"/>
    </source>
</evidence>
<dbReference type="EC" id="1.14.13.-" evidence="6"/>
<dbReference type="GO" id="GO:0010181">
    <property type="term" value="F:FMN binding"/>
    <property type="evidence" value="ECO:0007669"/>
    <property type="project" value="InterPro"/>
</dbReference>
<keyword evidence="6" id="KW-0560">Oxidoreductase</keyword>
<evidence type="ECO:0000313" key="6">
    <source>
        <dbReference type="EMBL" id="SFV58656.1"/>
    </source>
</evidence>
<dbReference type="InterPro" id="IPR012349">
    <property type="entry name" value="Split_barrel_FMN-bd"/>
</dbReference>
<sequence>MIFDLGKNKTLNETYKLMAQTIIPRPIAWVVTEDEGVVNIAPFSYFIGLSSEPASVLISVGHKPDGTPKDTLANIRKHQKCTICMVQESDLEKMHFSSKGLDKELSEAALFSIGTEPLAEGYPPMIKGVPCAYVCELNQEIDLGGGSTIPLVLNVKEIFVDDKVITDKERLTISFDPVARIGKSYAFLGEEIEAPAIP</sequence>
<organism evidence="6">
    <name type="scientific">hydrothermal vent metagenome</name>
    <dbReference type="NCBI Taxonomy" id="652676"/>
    <lineage>
        <taxon>unclassified sequences</taxon>
        <taxon>metagenomes</taxon>
        <taxon>ecological metagenomes</taxon>
    </lineage>
</organism>
<dbReference type="EMBL" id="FPHD01000048">
    <property type="protein sequence ID" value="SFV58656.1"/>
    <property type="molecule type" value="Genomic_DNA"/>
</dbReference>
<dbReference type="SUPFAM" id="SSF50475">
    <property type="entry name" value="FMN-binding split barrel"/>
    <property type="match status" value="1"/>
</dbReference>
<dbReference type="Gene3D" id="2.30.110.10">
    <property type="entry name" value="Electron Transport, Fmn-binding Protein, Chain A"/>
    <property type="match status" value="1"/>
</dbReference>
<feature type="domain" description="Flavin reductase like" evidence="5">
    <location>
        <begin position="20"/>
        <end position="167"/>
    </location>
</feature>
<dbReference type="SMART" id="SM00903">
    <property type="entry name" value="Flavin_Reduct"/>
    <property type="match status" value="1"/>
</dbReference>
<dbReference type="AlphaFoldDB" id="A0A1W1BYQ7"/>
<proteinExistence type="inferred from homology"/>
<reference evidence="6" key="1">
    <citation type="submission" date="2016-10" db="EMBL/GenBank/DDBJ databases">
        <authorList>
            <person name="de Groot N.N."/>
        </authorList>
    </citation>
    <scope>NUCLEOTIDE SEQUENCE</scope>
</reference>
<evidence type="ECO:0000259" key="5">
    <source>
        <dbReference type="SMART" id="SM00903"/>
    </source>
</evidence>
<protein>
    <submittedName>
        <fullName evidence="6">Nitrilotriacetate monooxygenase component B</fullName>
        <ecNumber evidence="6">1.14.13.-</ecNumber>
    </submittedName>
</protein>
<gene>
    <name evidence="6" type="ORF">MNB_SV-8-1324</name>
</gene>
<name>A0A1W1BYQ7_9ZZZZ</name>
<comment type="similarity">
    <text evidence="4">Belongs to the flavoredoxin family.</text>
</comment>